<feature type="compositionally biased region" description="Polar residues" evidence="6">
    <location>
        <begin position="1"/>
        <end position="11"/>
    </location>
</feature>
<evidence type="ECO:0000256" key="4">
    <source>
        <dbReference type="ARBA" id="ARBA00023163"/>
    </source>
</evidence>
<dbReference type="InterPro" id="IPR003657">
    <property type="entry name" value="WRKY_dom"/>
</dbReference>
<keyword evidence="2" id="KW-0805">Transcription regulation</keyword>
<dbReference type="FunFam" id="2.20.25.80:FF:000004">
    <property type="entry name" value="WRKY transcription factor 65"/>
    <property type="match status" value="1"/>
</dbReference>
<evidence type="ECO:0000313" key="9">
    <source>
        <dbReference type="Proteomes" id="UP000283530"/>
    </source>
</evidence>
<evidence type="ECO:0000256" key="1">
    <source>
        <dbReference type="ARBA" id="ARBA00004123"/>
    </source>
</evidence>
<organism evidence="8 9">
    <name type="scientific">Cinnamomum micranthum f. kanehirae</name>
    <dbReference type="NCBI Taxonomy" id="337451"/>
    <lineage>
        <taxon>Eukaryota</taxon>
        <taxon>Viridiplantae</taxon>
        <taxon>Streptophyta</taxon>
        <taxon>Embryophyta</taxon>
        <taxon>Tracheophyta</taxon>
        <taxon>Spermatophyta</taxon>
        <taxon>Magnoliopsida</taxon>
        <taxon>Magnoliidae</taxon>
        <taxon>Laurales</taxon>
        <taxon>Lauraceae</taxon>
        <taxon>Cinnamomum</taxon>
    </lineage>
</organism>
<dbReference type="Gene3D" id="2.20.25.80">
    <property type="entry name" value="WRKY domain"/>
    <property type="match status" value="1"/>
</dbReference>
<comment type="caution">
    <text evidence="8">The sequence shown here is derived from an EMBL/GenBank/DDBJ whole genome shotgun (WGS) entry which is preliminary data.</text>
</comment>
<keyword evidence="4" id="KW-0804">Transcription</keyword>
<dbReference type="SUPFAM" id="SSF118290">
    <property type="entry name" value="WRKY DNA-binding domain"/>
    <property type="match status" value="1"/>
</dbReference>
<reference evidence="8 9" key="1">
    <citation type="journal article" date="2019" name="Nat. Plants">
        <title>Stout camphor tree genome fills gaps in understanding of flowering plant genome evolution.</title>
        <authorList>
            <person name="Chaw S.M."/>
            <person name="Liu Y.C."/>
            <person name="Wu Y.W."/>
            <person name="Wang H.Y."/>
            <person name="Lin C.I."/>
            <person name="Wu C.S."/>
            <person name="Ke H.M."/>
            <person name="Chang L.Y."/>
            <person name="Hsu C.Y."/>
            <person name="Yang H.T."/>
            <person name="Sudianto E."/>
            <person name="Hsu M.H."/>
            <person name="Wu K.P."/>
            <person name="Wang L.N."/>
            <person name="Leebens-Mack J.H."/>
            <person name="Tsai I.J."/>
        </authorList>
    </citation>
    <scope>NUCLEOTIDE SEQUENCE [LARGE SCALE GENOMIC DNA]</scope>
    <source>
        <strain evidence="9">cv. Chaw 1501</strain>
        <tissue evidence="8">Young leaves</tissue>
    </source>
</reference>
<evidence type="ECO:0000256" key="2">
    <source>
        <dbReference type="ARBA" id="ARBA00023015"/>
    </source>
</evidence>
<dbReference type="Proteomes" id="UP000283530">
    <property type="component" value="Unassembled WGS sequence"/>
</dbReference>
<dbReference type="InterPro" id="IPR036576">
    <property type="entry name" value="WRKY_dom_sf"/>
</dbReference>
<keyword evidence="3 8" id="KW-0238">DNA-binding</keyword>
<comment type="subcellular location">
    <subcellularLocation>
        <location evidence="1">Nucleus</location>
    </subcellularLocation>
</comment>
<evidence type="ECO:0000256" key="6">
    <source>
        <dbReference type="SAM" id="MobiDB-lite"/>
    </source>
</evidence>
<feature type="region of interest" description="Disordered" evidence="6">
    <location>
        <begin position="140"/>
        <end position="166"/>
    </location>
</feature>
<keyword evidence="5" id="KW-0539">Nucleus</keyword>
<sequence>MEDQFNTTPVATDQDEPGIKPETGAGSAFYNEKVSATSSPKRRLADPEADFHGNIRSRRRAVEKRVVSVPIGDTEGAPPSDSWAWRKYGQKPIKGSPYPRGYYRCSSWKGCPARKQVERSNVDPTMLVITYACDHNHPWPISRNKPDPNPNSSAPATAEPKPPVAFSNLADAEPAEKFADLETDSVLQATDDFGWFSDMASSSPTKDTLLESPICGGSDAAVEAVIFPMREEDESLFADLGELPGCSPVFRRGFYEQVEESRRCRLREAPCCGSTG</sequence>
<dbReference type="Pfam" id="PF03106">
    <property type="entry name" value="WRKY"/>
    <property type="match status" value="1"/>
</dbReference>
<dbReference type="AlphaFoldDB" id="A0A3S3PRJ9"/>
<dbReference type="GO" id="GO:0003700">
    <property type="term" value="F:DNA-binding transcription factor activity"/>
    <property type="evidence" value="ECO:0007669"/>
    <property type="project" value="InterPro"/>
</dbReference>
<feature type="region of interest" description="Disordered" evidence="6">
    <location>
        <begin position="1"/>
        <end position="56"/>
    </location>
</feature>
<protein>
    <submittedName>
        <fullName evidence="8">DNA-binding WRKY</fullName>
    </submittedName>
</protein>
<keyword evidence="9" id="KW-1185">Reference proteome</keyword>
<accession>A0A3S3PRJ9</accession>
<feature type="domain" description="WRKY" evidence="7">
    <location>
        <begin position="74"/>
        <end position="140"/>
    </location>
</feature>
<proteinExistence type="predicted"/>
<dbReference type="EMBL" id="QPKB01000012">
    <property type="protein sequence ID" value="RWR96310.1"/>
    <property type="molecule type" value="Genomic_DNA"/>
</dbReference>
<dbReference type="InterPro" id="IPR044810">
    <property type="entry name" value="WRKY_plant"/>
</dbReference>
<evidence type="ECO:0000313" key="8">
    <source>
        <dbReference type="EMBL" id="RWR96310.1"/>
    </source>
</evidence>
<dbReference type="SMART" id="SM00774">
    <property type="entry name" value="WRKY"/>
    <property type="match status" value="1"/>
</dbReference>
<dbReference type="OrthoDB" id="773436at2759"/>
<dbReference type="GO" id="GO:0000976">
    <property type="term" value="F:transcription cis-regulatory region binding"/>
    <property type="evidence" value="ECO:0007669"/>
    <property type="project" value="TreeGrafter"/>
</dbReference>
<name>A0A3S3PRJ9_9MAGN</name>
<dbReference type="GO" id="GO:0005634">
    <property type="term" value="C:nucleus"/>
    <property type="evidence" value="ECO:0007669"/>
    <property type="project" value="UniProtKB-SubCell"/>
</dbReference>
<evidence type="ECO:0000256" key="5">
    <source>
        <dbReference type="ARBA" id="ARBA00023242"/>
    </source>
</evidence>
<gene>
    <name evidence="8" type="ORF">CKAN_02569200</name>
</gene>
<dbReference type="PROSITE" id="PS50811">
    <property type="entry name" value="WRKY"/>
    <property type="match status" value="1"/>
</dbReference>
<feature type="compositionally biased region" description="Basic and acidic residues" evidence="6">
    <location>
        <begin position="43"/>
        <end position="53"/>
    </location>
</feature>
<evidence type="ECO:0000259" key="7">
    <source>
        <dbReference type="PROSITE" id="PS50811"/>
    </source>
</evidence>
<evidence type="ECO:0000256" key="3">
    <source>
        <dbReference type="ARBA" id="ARBA00023125"/>
    </source>
</evidence>
<dbReference type="PANTHER" id="PTHR32096:SF137">
    <property type="entry name" value="WRKY TRANSCRIPTION FACTOR 65 ISOFORM X1-RELATED"/>
    <property type="match status" value="1"/>
</dbReference>
<dbReference type="PANTHER" id="PTHR32096">
    <property type="entry name" value="WRKY TRANSCRIPTION FACTOR 30-RELATED-RELATED"/>
    <property type="match status" value="1"/>
</dbReference>